<dbReference type="Pfam" id="PF06778">
    <property type="entry name" value="Chlor_dismutase"/>
    <property type="match status" value="1"/>
</dbReference>
<proteinExistence type="predicted"/>
<evidence type="ECO:0000256" key="4">
    <source>
        <dbReference type="ARBA" id="ARBA00023004"/>
    </source>
</evidence>
<organism evidence="13 14">
    <name type="scientific">Actinobaculum suis</name>
    <dbReference type="NCBI Taxonomy" id="1657"/>
    <lineage>
        <taxon>Bacteria</taxon>
        <taxon>Bacillati</taxon>
        <taxon>Actinomycetota</taxon>
        <taxon>Actinomycetes</taxon>
        <taxon>Actinomycetales</taxon>
        <taxon>Actinomycetaceae</taxon>
        <taxon>Actinobaculum</taxon>
    </lineage>
</organism>
<keyword evidence="12" id="KW-0560">Oxidoreductase</keyword>
<reference evidence="12" key="3">
    <citation type="submission" date="2023-10" db="EMBL/GenBank/DDBJ databases">
        <title>Whole Genome based description of the genera Actinobaculum and Actinotignum reveals a complex phylogenetic relationship within the species included in the genus Actinotignum.</title>
        <authorList>
            <person name="Jensen C.S."/>
            <person name="Dargis R."/>
            <person name="Kemp M."/>
            <person name="Christensen J.J."/>
        </authorList>
    </citation>
    <scope>NUCLEOTIDE SEQUENCE</scope>
    <source>
        <strain evidence="12">Actinobaculum_suis_CCUG19206T</strain>
    </source>
</reference>
<evidence type="ECO:0000256" key="6">
    <source>
        <dbReference type="ARBA" id="ARBA00029882"/>
    </source>
</evidence>
<dbReference type="Gene3D" id="3.30.70.1030">
    <property type="entry name" value="Apc35880, domain 1"/>
    <property type="match status" value="1"/>
</dbReference>
<keyword evidence="2" id="KW-0349">Heme</keyword>
<dbReference type="SUPFAM" id="SSF54909">
    <property type="entry name" value="Dimeric alpha+beta barrel"/>
    <property type="match status" value="1"/>
</dbReference>
<keyword evidence="14" id="KW-1185">Reference proteome</keyword>
<feature type="compositionally biased region" description="Gly residues" evidence="11">
    <location>
        <begin position="27"/>
        <end position="43"/>
    </location>
</feature>
<evidence type="ECO:0000256" key="11">
    <source>
        <dbReference type="SAM" id="MobiDB-lite"/>
    </source>
</evidence>
<dbReference type="EC" id="1.3.98.5" evidence="10"/>
<dbReference type="Proteomes" id="UP000182744">
    <property type="component" value="Unassembled WGS sequence"/>
</dbReference>
<dbReference type="RefSeq" id="WP_143021742.1">
    <property type="nucleotide sequence ID" value="NZ_FNAU01000002.1"/>
</dbReference>
<feature type="region of interest" description="Disordered" evidence="11">
    <location>
        <begin position="1"/>
        <end position="79"/>
    </location>
</feature>
<gene>
    <name evidence="12" type="primary">hemQ</name>
    <name evidence="12" type="ORF">R6G71_00815</name>
    <name evidence="13" type="ORF">SAMN05421878_102174</name>
</gene>
<dbReference type="PANTHER" id="PTHR36843">
    <property type="entry name" value="HEME-DEPENDENT PEROXIDASE YWFI-RELATED"/>
    <property type="match status" value="1"/>
</dbReference>
<comment type="cofactor">
    <cofactor evidence="9">
        <name>Fe-coproporphyrin III</name>
        <dbReference type="ChEBI" id="CHEBI:68438"/>
    </cofactor>
</comment>
<evidence type="ECO:0000313" key="12">
    <source>
        <dbReference type="EMBL" id="MDY5152601.1"/>
    </source>
</evidence>
<name>A0A1G7AD17_9ACTO</name>
<feature type="compositionally biased region" description="Low complexity" evidence="11">
    <location>
        <begin position="58"/>
        <end position="74"/>
    </location>
</feature>
<evidence type="ECO:0000256" key="7">
    <source>
        <dbReference type="ARBA" id="ARBA00030236"/>
    </source>
</evidence>
<dbReference type="EMBL" id="JAWNFU010000001">
    <property type="protein sequence ID" value="MDY5152601.1"/>
    <property type="molecule type" value="Genomic_DNA"/>
</dbReference>
<evidence type="ECO:0000256" key="2">
    <source>
        <dbReference type="ARBA" id="ARBA00022617"/>
    </source>
</evidence>
<comment type="catalytic activity">
    <reaction evidence="8">
        <text>Fe-coproporphyrin III + 2 H2O2 + 2 H(+) = heme b + 2 CO2 + 4 H2O</text>
        <dbReference type="Rhea" id="RHEA:56516"/>
        <dbReference type="ChEBI" id="CHEBI:15377"/>
        <dbReference type="ChEBI" id="CHEBI:15378"/>
        <dbReference type="ChEBI" id="CHEBI:16240"/>
        <dbReference type="ChEBI" id="CHEBI:16526"/>
        <dbReference type="ChEBI" id="CHEBI:60344"/>
        <dbReference type="ChEBI" id="CHEBI:68438"/>
        <dbReference type="EC" id="1.3.98.5"/>
    </reaction>
    <physiologicalReaction direction="left-to-right" evidence="8">
        <dbReference type="Rhea" id="RHEA:56517"/>
    </physiologicalReaction>
</comment>
<evidence type="ECO:0000256" key="1">
    <source>
        <dbReference type="ARBA" id="ARBA00014413"/>
    </source>
</evidence>
<evidence type="ECO:0000256" key="5">
    <source>
        <dbReference type="ARBA" id="ARBA00023444"/>
    </source>
</evidence>
<keyword evidence="4" id="KW-0408">Iron</keyword>
<sequence length="320" mass="34239">MAEATHGNHTPTGHPGGHPGTSHPGAGHPGAGHPGGHPGGGHPGTSHPGAGHPGGHPGTSHPGAGHPGAGHPSGVITHVSDHADPTAVQRHENGAAPLGADVTLYTMWLALTCDFDATQADPETVAGEVEERIAQAGGRVRGFYDLGGFRADADLLVWVMADSPEEIQASYHEVLNSQLAVTTAWVATGLHRMMEFNKAHYPGFMDHAAPKFMTVYPFIRSKDWYLIDARSRGLMMRDHGAAGQEFSDCVTSTVAAFGLGDWEWIVSLEADDLARLVDLLRAFRYTEARRYVDVDTPFYTGVKVELADYLRRIQKRPAAK</sequence>
<dbReference type="Proteomes" id="UP001273799">
    <property type="component" value="Unassembled WGS sequence"/>
</dbReference>
<dbReference type="InterPro" id="IPR010644">
    <property type="entry name" value="ChdC/CLD"/>
</dbReference>
<dbReference type="GO" id="GO:0020037">
    <property type="term" value="F:heme binding"/>
    <property type="evidence" value="ECO:0007669"/>
    <property type="project" value="InterPro"/>
</dbReference>
<dbReference type="AlphaFoldDB" id="A0A1G7AD17"/>
<evidence type="ECO:0000256" key="10">
    <source>
        <dbReference type="ARBA" id="ARBA00050019"/>
    </source>
</evidence>
<evidence type="ECO:0000256" key="3">
    <source>
        <dbReference type="ARBA" id="ARBA00022723"/>
    </source>
</evidence>
<dbReference type="GO" id="GO:0046872">
    <property type="term" value="F:metal ion binding"/>
    <property type="evidence" value="ECO:0007669"/>
    <property type="project" value="UniProtKB-KW"/>
</dbReference>
<reference evidence="13" key="1">
    <citation type="submission" date="2016-10" db="EMBL/GenBank/DDBJ databases">
        <authorList>
            <person name="de Groot N.N."/>
        </authorList>
    </citation>
    <scope>NUCLEOTIDE SEQUENCE [LARGE SCALE GENOMIC DNA]</scope>
    <source>
        <strain evidence="13">DSM 20639</strain>
    </source>
</reference>
<dbReference type="InterPro" id="IPR011008">
    <property type="entry name" value="Dimeric_a/b-barrel"/>
</dbReference>
<keyword evidence="3" id="KW-0479">Metal-binding</keyword>
<dbReference type="GO" id="GO:0016491">
    <property type="term" value="F:oxidoreductase activity"/>
    <property type="evidence" value="ECO:0007669"/>
    <property type="project" value="UniProtKB-KW"/>
</dbReference>
<comment type="pathway">
    <text evidence="5">Porphyrin-containing compound metabolism.</text>
</comment>
<protein>
    <recommendedName>
        <fullName evidence="1">Coproheme decarboxylase</fullName>
        <ecNumber evidence="10">1.3.98.5</ecNumber>
    </recommendedName>
    <alternativeName>
        <fullName evidence="6">Coproheme III oxidative decarboxylase</fullName>
    </alternativeName>
    <alternativeName>
        <fullName evidence="7">Hydrogen peroxide-dependent heme synthase</fullName>
    </alternativeName>
</protein>
<dbReference type="NCBIfam" id="NF042928">
    <property type="entry name" value="HemQ_actino"/>
    <property type="match status" value="1"/>
</dbReference>
<dbReference type="PANTHER" id="PTHR36843:SF1">
    <property type="entry name" value="COPROHEME DECARBOXYLASE"/>
    <property type="match status" value="1"/>
</dbReference>
<evidence type="ECO:0000313" key="14">
    <source>
        <dbReference type="Proteomes" id="UP000182744"/>
    </source>
</evidence>
<evidence type="ECO:0000256" key="8">
    <source>
        <dbReference type="ARBA" id="ARBA00049896"/>
    </source>
</evidence>
<evidence type="ECO:0000313" key="13">
    <source>
        <dbReference type="EMBL" id="SDE12712.1"/>
    </source>
</evidence>
<evidence type="ECO:0000256" key="9">
    <source>
        <dbReference type="ARBA" id="ARBA00049935"/>
    </source>
</evidence>
<accession>A0A1G7AD17</accession>
<dbReference type="EMBL" id="FNAU01000002">
    <property type="protein sequence ID" value="SDE12712.1"/>
    <property type="molecule type" value="Genomic_DNA"/>
</dbReference>
<reference evidence="14" key="2">
    <citation type="submission" date="2016-10" db="EMBL/GenBank/DDBJ databases">
        <authorList>
            <person name="Varghese N."/>
        </authorList>
    </citation>
    <scope>NUCLEOTIDE SEQUENCE [LARGE SCALE GENOMIC DNA]</scope>
    <source>
        <strain evidence="14">DSM 20639</strain>
    </source>
</reference>